<reference evidence="4" key="1">
    <citation type="submission" date="2020-05" db="EMBL/GenBank/DDBJ databases">
        <title>Phylogenomic resolution of chytrid fungi.</title>
        <authorList>
            <person name="Stajich J.E."/>
            <person name="Amses K."/>
            <person name="Simmons R."/>
            <person name="Seto K."/>
            <person name="Myers J."/>
            <person name="Bonds A."/>
            <person name="Quandt C.A."/>
            <person name="Barry K."/>
            <person name="Liu P."/>
            <person name="Grigoriev I."/>
            <person name="Longcore J.E."/>
            <person name="James T.Y."/>
        </authorList>
    </citation>
    <scope>NUCLEOTIDE SEQUENCE</scope>
    <source>
        <strain evidence="4">JEL0318</strain>
    </source>
</reference>
<feature type="compositionally biased region" description="Basic and acidic residues" evidence="2">
    <location>
        <begin position="1067"/>
        <end position="1082"/>
    </location>
</feature>
<protein>
    <submittedName>
        <fullName evidence="4">DNA-directed RNA polymerase II subunit rpb1</fullName>
    </submittedName>
</protein>
<dbReference type="GO" id="GO:0003899">
    <property type="term" value="F:DNA-directed RNA polymerase activity"/>
    <property type="evidence" value="ECO:0007669"/>
    <property type="project" value="InterPro"/>
</dbReference>
<keyword evidence="4" id="KW-0804">Transcription</keyword>
<feature type="compositionally biased region" description="Basic and acidic residues" evidence="2">
    <location>
        <begin position="653"/>
        <end position="676"/>
    </location>
</feature>
<keyword evidence="1" id="KW-0175">Coiled coil</keyword>
<dbReference type="InterPro" id="IPR027417">
    <property type="entry name" value="P-loop_NTPase"/>
</dbReference>
<dbReference type="GO" id="GO:0006351">
    <property type="term" value="P:DNA-templated transcription"/>
    <property type="evidence" value="ECO:0007669"/>
    <property type="project" value="InterPro"/>
</dbReference>
<dbReference type="EMBL" id="JADGJD010000822">
    <property type="protein sequence ID" value="KAJ3048259.1"/>
    <property type="molecule type" value="Genomic_DNA"/>
</dbReference>
<dbReference type="SUPFAM" id="SSF52540">
    <property type="entry name" value="P-loop containing nucleoside triphosphate hydrolases"/>
    <property type="match status" value="1"/>
</dbReference>
<feature type="domain" description="RNA polymerase Rpb1" evidence="3">
    <location>
        <begin position="692"/>
        <end position="863"/>
    </location>
</feature>
<accession>A0AAD5X0B1</accession>
<keyword evidence="4" id="KW-0240">DNA-directed RNA polymerase</keyword>
<gene>
    <name evidence="4" type="primary">RPB1_1</name>
    <name evidence="4" type="ORF">HK097_010735</name>
</gene>
<keyword evidence="5" id="KW-1185">Reference proteome</keyword>
<feature type="region of interest" description="Disordered" evidence="2">
    <location>
        <begin position="1062"/>
        <end position="1082"/>
    </location>
</feature>
<feature type="coiled-coil region" evidence="1">
    <location>
        <begin position="855"/>
        <end position="920"/>
    </location>
</feature>
<sequence>MPLSLPNPYAPKHVFRKPRSHPLQPSQETAAEEAEKIRSHRRFLTPLRLSFTQATFSSAEEDYPYSEAARARSIRRLRARDKPSLLPAQEGWVQAAKEEILLGERPADLAFSILQHQLSSRRPNDDLRESLKAAKVLVDGFGKVSGKKGNQFHLNFTIERKSHGEDQAFLFRLLNEVDINGAIAPNGVTSIMINLLMCRNLLLRERWGFSSGNLNEPFGRGAFPEGFVFPTGIASPAAVYGLRIWRVLRQAGEEGLKMKEVLAWFEKSNVEFIKVEPLWRFGIVATLSGCDIFECLDHYWRISTKVGVLEGLECFRLRSYKAFMQFELHTVRFTFLNEAPALTKESLKTLIRCCDLWQIDSDDVISNFHDKRGTKVAVDGFTSFAGRLTNRLYNLMFEKLVSDMNKSLNLVGGASDFDMSMFIVIGNGVATNTLERLLNRHMGEKVIGIFRDWFLADLQKMNHGNGVCSDSDFVEWKNGCRILDGNGNETNSPPGMLEILEMELASSDPSSSNLQQKLKLAHDGCAFLNHTVRIFHDGNLYAYDTKSWILSNIDRRVADFIDAMHSGSRNDFWRDFCGVKDIKSVSRVHRFRTQLEMIMAEAKEADVGLVLGVSEETIVNSLQRFWIIGSLDQAYQHYLMDLNDDGETVEPLAGREDMRRKEREAQSGREEEDRRNQTVVELDNRTALLEALESMTMSDEAFRRKYKIDMRSESTRYALNRDLFENEIRESPLSASVDASVELEEDRKLLRTLLLKGEFDKKWALAGHIMQWIKNAQLRFSINRNERLDMGPDYVFDKVRDLCGEMVFVGAEDNFNSEDGGNAWELYQILIRSVLASRRVLEEFQLNRAGFDHVLERVGRYFEEERRELRRVQEQEERKRRDERAQRTIQQFLGFLLERAEEQERARRETEAAQRIEKEQLRKEAEARSVVLAQRRKDVEARKTLESARRNEYALKANEELHMRDIYRRKLAQREERRELFERVKAEEEKRRSLFEILRRHELREKLAFEELTTKEVIRRNTFEEIRRQEETRRRRENKKEKASFVDSCENSYCKMLFQPGWRSRRPRDSQQGREKSDGTDGKKSFPIFVAVGSKLQGLYTSQGYEIMRRLHMLITLLRFVLVMIHEFAADNRISGLTTTIPVVSFVMLVRTVRYQIFLNFDGYANDVRAGTFAARFCSGIQAGIGLRGGENRCPAGFALLCV</sequence>
<evidence type="ECO:0000259" key="3">
    <source>
        <dbReference type="Pfam" id="PF04992"/>
    </source>
</evidence>
<dbReference type="Pfam" id="PF04992">
    <property type="entry name" value="RNA_pol_Rpb1_6"/>
    <property type="match status" value="1"/>
</dbReference>
<evidence type="ECO:0000313" key="5">
    <source>
        <dbReference type="Proteomes" id="UP001212841"/>
    </source>
</evidence>
<dbReference type="InterPro" id="IPR007075">
    <property type="entry name" value="RNA_pol_Rpb1_6"/>
</dbReference>
<dbReference type="GO" id="GO:0003677">
    <property type="term" value="F:DNA binding"/>
    <property type="evidence" value="ECO:0007669"/>
    <property type="project" value="InterPro"/>
</dbReference>
<proteinExistence type="predicted"/>
<evidence type="ECO:0000313" key="4">
    <source>
        <dbReference type="EMBL" id="KAJ3048259.1"/>
    </source>
</evidence>
<evidence type="ECO:0000256" key="2">
    <source>
        <dbReference type="SAM" id="MobiDB-lite"/>
    </source>
</evidence>
<feature type="region of interest" description="Disordered" evidence="2">
    <location>
        <begin position="1"/>
        <end position="34"/>
    </location>
</feature>
<dbReference type="SUPFAM" id="SSF64484">
    <property type="entry name" value="beta and beta-prime subunits of DNA dependent RNA-polymerase"/>
    <property type="match status" value="1"/>
</dbReference>
<dbReference type="GO" id="GO:0000428">
    <property type="term" value="C:DNA-directed RNA polymerase complex"/>
    <property type="evidence" value="ECO:0007669"/>
    <property type="project" value="UniProtKB-KW"/>
</dbReference>
<comment type="caution">
    <text evidence="4">The sequence shown here is derived from an EMBL/GenBank/DDBJ whole genome shotgun (WGS) entry which is preliminary data.</text>
</comment>
<dbReference type="AlphaFoldDB" id="A0AAD5X0B1"/>
<dbReference type="Proteomes" id="UP001212841">
    <property type="component" value="Unassembled WGS sequence"/>
</dbReference>
<name>A0AAD5X0B1_9FUNG</name>
<organism evidence="4 5">
    <name type="scientific">Rhizophlyctis rosea</name>
    <dbReference type="NCBI Taxonomy" id="64517"/>
    <lineage>
        <taxon>Eukaryota</taxon>
        <taxon>Fungi</taxon>
        <taxon>Fungi incertae sedis</taxon>
        <taxon>Chytridiomycota</taxon>
        <taxon>Chytridiomycota incertae sedis</taxon>
        <taxon>Chytridiomycetes</taxon>
        <taxon>Rhizophlyctidales</taxon>
        <taxon>Rhizophlyctidaceae</taxon>
        <taxon>Rhizophlyctis</taxon>
    </lineage>
</organism>
<feature type="region of interest" description="Disordered" evidence="2">
    <location>
        <begin position="652"/>
        <end position="677"/>
    </location>
</feature>
<evidence type="ECO:0000256" key="1">
    <source>
        <dbReference type="SAM" id="Coils"/>
    </source>
</evidence>